<feature type="transmembrane region" description="Helical" evidence="6">
    <location>
        <begin position="57"/>
        <end position="74"/>
    </location>
</feature>
<feature type="transmembrane region" description="Helical" evidence="6">
    <location>
        <begin position="410"/>
        <end position="431"/>
    </location>
</feature>
<accession>A0A2S9YT02</accession>
<sequence length="1006" mass="115414">MFMLLAKAEYPTAPLDLQLQIGWLVLACMTLLVVWAWTRAESVRRALFAREDPRLFALFRIGLGVITIQNFWNLNMHWRMLWTDEGLFTASEARSRIGRTALSGWTETDGFLDGWALLKFFWGKHSLLLIQSDPQFVQLYLGVLIGVLVLFTIGFRTRITAVLAWLLINSLYNRNAVYLEGHDTVFRCMWFVVLFARTDAAWSVDNWLRRKREARRAAASGAPYDWLRLLDRAGHWLWGGLWAWGFCRVVGFDPQTVYMLVLAGITTCVVVGLVEREHARARLAKVGGGATNAPAPARFELIPGWPRYLYIAQLICIYSATGLYKTGSVWKQGDALYYSLNMDHFYRFEVATQWVSLYLATNVFRVMTLITLYWEKAFAVVAIGLILRWRHVHRDTPWYQAMQATTWRMWLGRAAFVGAYWVIYRVLVLAYPWCLELQKDKAPTPAGPGLASLHLVLGVLIPILVIVWHLLGRWPIPIGKLLGRLSKRMAPATIDQELVRKWVFGRRTWLGIGCLFHGMLLATMNIGMFPVIMVWMYVAFFEARPVLIAGRWLRDQLRKFKATRLLAPKLLDDALADDQVETAEQSLRRDPRGPWWLDPWLIVAGAVELLRTRSRQALTTTVERGRARGGRIPDAVVLGLAGVAVALVTMRGLEAKTEDTGRGTTSATFVGDVQSRARDQQRAELEARKTRIDRLGDYGHWWVYLGLGCAVVSQFRRRPALDTLPEDREQAPPPKPPEPPEVEPAEPEPPKVAEPQLIGGTVLRTIVLGFMLYQIGAIGTTFIPRYSVTLAWRNDAHHVFGDFVQGTNQNQSWKMFAPNPPRGNTFMRTVVIDADGKPYQVGKDHYTERPYVFWYNDRERKMHRRMIGKSKWYLRYWGQYHCRDWAFNNDGQLPKEVRIFKLRTNIPPPDQLVEAGVPSDPRKRKLRTELIETYTCKPDVVTPEMKQRRGWPLSDEDHAQLEKDAKRSEADAESTRTLWKAREDFGGVSREERDQQRADDSEGDDE</sequence>
<dbReference type="PROSITE" id="PS51257">
    <property type="entry name" value="PROKAR_LIPOPROTEIN"/>
    <property type="match status" value="1"/>
</dbReference>
<feature type="transmembrane region" description="Helical" evidence="6">
    <location>
        <begin position="20"/>
        <end position="37"/>
    </location>
</feature>
<evidence type="ECO:0000256" key="4">
    <source>
        <dbReference type="ARBA" id="ARBA00023136"/>
    </source>
</evidence>
<evidence type="ECO:0000259" key="7">
    <source>
        <dbReference type="SMART" id="SM00752"/>
    </source>
</evidence>
<evidence type="ECO:0000313" key="9">
    <source>
        <dbReference type="Proteomes" id="UP000238823"/>
    </source>
</evidence>
<keyword evidence="4 6" id="KW-0472">Membrane</keyword>
<dbReference type="SMART" id="SM00752">
    <property type="entry name" value="HTTM"/>
    <property type="match status" value="1"/>
</dbReference>
<dbReference type="PANTHER" id="PTHR39535:SF2">
    <property type="entry name" value="HTTM DOMAIN-CONTAINING PROTEIN"/>
    <property type="match status" value="1"/>
</dbReference>
<feature type="transmembrane region" description="Helical" evidence="6">
    <location>
        <begin position="233"/>
        <end position="251"/>
    </location>
</feature>
<keyword evidence="3 6" id="KW-1133">Transmembrane helix</keyword>
<dbReference type="OrthoDB" id="5500571at2"/>
<feature type="transmembrane region" description="Helical" evidence="6">
    <location>
        <begin position="509"/>
        <end position="528"/>
    </location>
</feature>
<dbReference type="RefSeq" id="WP_106089080.1">
    <property type="nucleotide sequence ID" value="NZ_PVNL01000043.1"/>
</dbReference>
<gene>
    <name evidence="8" type="ORF">ENSA7_20650</name>
</gene>
<evidence type="ECO:0000313" key="8">
    <source>
        <dbReference type="EMBL" id="PRQ08241.1"/>
    </source>
</evidence>
<feature type="region of interest" description="Disordered" evidence="5">
    <location>
        <begin position="945"/>
        <end position="1006"/>
    </location>
</feature>
<dbReference type="EMBL" id="PVNL01000043">
    <property type="protein sequence ID" value="PRQ08241.1"/>
    <property type="molecule type" value="Genomic_DNA"/>
</dbReference>
<feature type="transmembrane region" description="Helical" evidence="6">
    <location>
        <begin position="366"/>
        <end position="389"/>
    </location>
</feature>
<comment type="caution">
    <text evidence="8">The sequence shown here is derived from an EMBL/GenBank/DDBJ whole genome shotgun (WGS) entry which is preliminary data.</text>
</comment>
<feature type="region of interest" description="Disordered" evidence="5">
    <location>
        <begin position="722"/>
        <end position="753"/>
    </location>
</feature>
<evidence type="ECO:0000256" key="1">
    <source>
        <dbReference type="ARBA" id="ARBA00004127"/>
    </source>
</evidence>
<dbReference type="PANTHER" id="PTHR39535">
    <property type="entry name" value="SPORULATION-DELAYING PROTEIN SDPB"/>
    <property type="match status" value="1"/>
</dbReference>
<proteinExistence type="predicted"/>
<reference evidence="8 9" key="1">
    <citation type="submission" date="2018-03" db="EMBL/GenBank/DDBJ databases">
        <title>Draft Genome Sequences of the Obligatory Marine Myxobacteria Enhygromyxa salina SWB007.</title>
        <authorList>
            <person name="Poehlein A."/>
            <person name="Moghaddam J.A."/>
            <person name="Harms H."/>
            <person name="Alanjari M."/>
            <person name="Koenig G.M."/>
            <person name="Daniel R."/>
            <person name="Schaeberle T.F."/>
        </authorList>
    </citation>
    <scope>NUCLEOTIDE SEQUENCE [LARGE SCALE GENOMIC DNA]</scope>
    <source>
        <strain evidence="8 9">SWB007</strain>
    </source>
</reference>
<dbReference type="AlphaFoldDB" id="A0A2S9YT02"/>
<evidence type="ECO:0000256" key="6">
    <source>
        <dbReference type="SAM" id="Phobius"/>
    </source>
</evidence>
<dbReference type="GO" id="GO:0012505">
    <property type="term" value="C:endomembrane system"/>
    <property type="evidence" value="ECO:0007669"/>
    <property type="project" value="UniProtKB-SubCell"/>
</dbReference>
<feature type="transmembrane region" description="Helical" evidence="6">
    <location>
        <begin position="451"/>
        <end position="471"/>
    </location>
</feature>
<feature type="transmembrane region" description="Helical" evidence="6">
    <location>
        <begin position="308"/>
        <end position="324"/>
    </location>
</feature>
<feature type="transmembrane region" description="Helical" evidence="6">
    <location>
        <begin position="257"/>
        <end position="274"/>
    </location>
</feature>
<evidence type="ECO:0000256" key="5">
    <source>
        <dbReference type="SAM" id="MobiDB-lite"/>
    </source>
</evidence>
<feature type="compositionally biased region" description="Basic and acidic residues" evidence="5">
    <location>
        <begin position="955"/>
        <end position="1000"/>
    </location>
</feature>
<dbReference type="InterPro" id="IPR052964">
    <property type="entry name" value="Sporulation_signal_mat"/>
</dbReference>
<feature type="transmembrane region" description="Helical" evidence="6">
    <location>
        <begin position="136"/>
        <end position="155"/>
    </location>
</feature>
<feature type="domain" description="HTTM-like" evidence="7">
    <location>
        <begin position="48"/>
        <end position="421"/>
    </location>
</feature>
<evidence type="ECO:0000256" key="3">
    <source>
        <dbReference type="ARBA" id="ARBA00022989"/>
    </source>
</evidence>
<dbReference type="InterPro" id="IPR011020">
    <property type="entry name" value="HTTM-like"/>
</dbReference>
<name>A0A2S9YT02_9BACT</name>
<evidence type="ECO:0000256" key="2">
    <source>
        <dbReference type="ARBA" id="ARBA00022692"/>
    </source>
</evidence>
<protein>
    <recommendedName>
        <fullName evidence="7">HTTM-like domain-containing protein</fullName>
    </recommendedName>
</protein>
<keyword evidence="2 6" id="KW-0812">Transmembrane</keyword>
<organism evidence="8 9">
    <name type="scientific">Enhygromyxa salina</name>
    <dbReference type="NCBI Taxonomy" id="215803"/>
    <lineage>
        <taxon>Bacteria</taxon>
        <taxon>Pseudomonadati</taxon>
        <taxon>Myxococcota</taxon>
        <taxon>Polyangia</taxon>
        <taxon>Nannocystales</taxon>
        <taxon>Nannocystaceae</taxon>
        <taxon>Enhygromyxa</taxon>
    </lineage>
</organism>
<dbReference type="Proteomes" id="UP000238823">
    <property type="component" value="Unassembled WGS sequence"/>
</dbReference>
<comment type="subcellular location">
    <subcellularLocation>
        <location evidence="1">Endomembrane system</location>
        <topology evidence="1">Multi-pass membrane protein</topology>
    </subcellularLocation>
</comment>